<dbReference type="AlphaFoldDB" id="A0AAV3RIU5"/>
<keyword evidence="4" id="KW-1185">Reference proteome</keyword>
<comment type="caution">
    <text evidence="3">The sequence shown here is derived from an EMBL/GenBank/DDBJ whole genome shotgun (WGS) entry which is preliminary data.</text>
</comment>
<dbReference type="Proteomes" id="UP001454036">
    <property type="component" value="Unassembled WGS sequence"/>
</dbReference>
<dbReference type="GO" id="GO:0009055">
    <property type="term" value="F:electron transfer activity"/>
    <property type="evidence" value="ECO:0007669"/>
    <property type="project" value="InterPro"/>
</dbReference>
<organism evidence="3 4">
    <name type="scientific">Lithospermum erythrorhizon</name>
    <name type="common">Purple gromwell</name>
    <name type="synonym">Lithospermum officinale var. erythrorhizon</name>
    <dbReference type="NCBI Taxonomy" id="34254"/>
    <lineage>
        <taxon>Eukaryota</taxon>
        <taxon>Viridiplantae</taxon>
        <taxon>Streptophyta</taxon>
        <taxon>Embryophyta</taxon>
        <taxon>Tracheophyta</taxon>
        <taxon>Spermatophyta</taxon>
        <taxon>Magnoliopsida</taxon>
        <taxon>eudicotyledons</taxon>
        <taxon>Gunneridae</taxon>
        <taxon>Pentapetalae</taxon>
        <taxon>asterids</taxon>
        <taxon>lamiids</taxon>
        <taxon>Boraginales</taxon>
        <taxon>Boraginaceae</taxon>
        <taxon>Boraginoideae</taxon>
        <taxon>Lithospermeae</taxon>
        <taxon>Lithospermum</taxon>
    </lineage>
</organism>
<reference evidence="3 4" key="1">
    <citation type="submission" date="2024-01" db="EMBL/GenBank/DDBJ databases">
        <title>The complete chloroplast genome sequence of Lithospermum erythrorhizon: insights into the phylogenetic relationship among Boraginaceae species and the maternal lineages of purple gromwells.</title>
        <authorList>
            <person name="Okada T."/>
            <person name="Watanabe K."/>
        </authorList>
    </citation>
    <scope>NUCLEOTIDE SEQUENCE [LARGE SCALE GENOMIC DNA]</scope>
</reference>
<evidence type="ECO:0000259" key="2">
    <source>
        <dbReference type="PROSITE" id="PS51485"/>
    </source>
</evidence>
<evidence type="ECO:0000313" key="3">
    <source>
        <dbReference type="EMBL" id="GAA0175740.1"/>
    </source>
</evidence>
<protein>
    <recommendedName>
        <fullName evidence="2">Phytocyanin domain-containing protein</fullName>
    </recommendedName>
</protein>
<feature type="signal peptide" evidence="1">
    <location>
        <begin position="1"/>
        <end position="29"/>
    </location>
</feature>
<sequence>MTQGRGNAALFAVAIMICLVALQVGVAQATIHRVGGVKGWTYNVAGWPHKKIFKAGDILFFKYSPLFHDVVAIAIYAH</sequence>
<gene>
    <name evidence="3" type="ORF">LIER_28854</name>
</gene>
<dbReference type="Pfam" id="PF02298">
    <property type="entry name" value="Cu_bind_like"/>
    <property type="match status" value="1"/>
</dbReference>
<proteinExistence type="predicted"/>
<feature type="domain" description="Phytocyanin" evidence="2">
    <location>
        <begin position="30"/>
        <end position="78"/>
    </location>
</feature>
<dbReference type="InterPro" id="IPR003245">
    <property type="entry name" value="Phytocyanin_dom"/>
</dbReference>
<dbReference type="InterPro" id="IPR008972">
    <property type="entry name" value="Cupredoxin"/>
</dbReference>
<dbReference type="Gene3D" id="2.60.40.420">
    <property type="entry name" value="Cupredoxins - blue copper proteins"/>
    <property type="match status" value="1"/>
</dbReference>
<dbReference type="PROSITE" id="PS51485">
    <property type="entry name" value="PHYTOCYANIN"/>
    <property type="match status" value="1"/>
</dbReference>
<evidence type="ECO:0000256" key="1">
    <source>
        <dbReference type="SAM" id="SignalP"/>
    </source>
</evidence>
<dbReference type="EMBL" id="BAABME010009754">
    <property type="protein sequence ID" value="GAA0175740.1"/>
    <property type="molecule type" value="Genomic_DNA"/>
</dbReference>
<name>A0AAV3RIU5_LITER</name>
<feature type="chain" id="PRO_5043629521" description="Phytocyanin domain-containing protein" evidence="1">
    <location>
        <begin position="30"/>
        <end position="78"/>
    </location>
</feature>
<keyword evidence="1" id="KW-0732">Signal</keyword>
<evidence type="ECO:0000313" key="4">
    <source>
        <dbReference type="Proteomes" id="UP001454036"/>
    </source>
</evidence>
<accession>A0AAV3RIU5</accession>
<dbReference type="SUPFAM" id="SSF49503">
    <property type="entry name" value="Cupredoxins"/>
    <property type="match status" value="1"/>
</dbReference>